<organism evidence="2 3">
    <name type="scientific">Prunus dulcis</name>
    <name type="common">Almond</name>
    <name type="synonym">Amygdalus dulcis</name>
    <dbReference type="NCBI Taxonomy" id="3755"/>
    <lineage>
        <taxon>Eukaryota</taxon>
        <taxon>Viridiplantae</taxon>
        <taxon>Streptophyta</taxon>
        <taxon>Embryophyta</taxon>
        <taxon>Tracheophyta</taxon>
        <taxon>Spermatophyta</taxon>
        <taxon>Magnoliopsida</taxon>
        <taxon>eudicotyledons</taxon>
        <taxon>Gunneridae</taxon>
        <taxon>Pentapetalae</taxon>
        <taxon>rosids</taxon>
        <taxon>fabids</taxon>
        <taxon>Rosales</taxon>
        <taxon>Rosaceae</taxon>
        <taxon>Amygdaloideae</taxon>
        <taxon>Amygdaleae</taxon>
        <taxon>Prunus</taxon>
    </lineage>
</organism>
<name>A0AAD4V332_PRUDU</name>
<keyword evidence="3" id="KW-1185">Reference proteome</keyword>
<dbReference type="AlphaFoldDB" id="A0AAD4V332"/>
<dbReference type="PANTHER" id="PTHR47481">
    <property type="match status" value="1"/>
</dbReference>
<protein>
    <recommendedName>
        <fullName evidence="4">Retrotransposon Copia-like N-terminal domain-containing protein</fullName>
    </recommendedName>
</protein>
<reference evidence="2 3" key="1">
    <citation type="journal article" date="2022" name="G3 (Bethesda)">
        <title>Whole-genome sequence and methylome profiling of the almond [Prunus dulcis (Mill.) D.A. Webb] cultivar 'Nonpareil'.</title>
        <authorList>
            <person name="D'Amico-Willman K.M."/>
            <person name="Ouma W.Z."/>
            <person name="Meulia T."/>
            <person name="Sideli G.M."/>
            <person name="Gradziel T.M."/>
            <person name="Fresnedo-Ramirez J."/>
        </authorList>
    </citation>
    <scope>NUCLEOTIDE SEQUENCE [LARGE SCALE GENOMIC DNA]</scope>
    <source>
        <strain evidence="2">Clone GOH B32 T37-40</strain>
    </source>
</reference>
<gene>
    <name evidence="2" type="ORF">L3X38_036179</name>
</gene>
<dbReference type="EMBL" id="JAJFAZ020000007">
    <property type="protein sequence ID" value="KAI5316472.1"/>
    <property type="molecule type" value="Genomic_DNA"/>
</dbReference>
<accession>A0AAD4V332</accession>
<evidence type="ECO:0000313" key="2">
    <source>
        <dbReference type="EMBL" id="KAI5316472.1"/>
    </source>
</evidence>
<feature type="region of interest" description="Disordered" evidence="1">
    <location>
        <begin position="180"/>
        <end position="232"/>
    </location>
</feature>
<evidence type="ECO:0000313" key="3">
    <source>
        <dbReference type="Proteomes" id="UP001054821"/>
    </source>
</evidence>
<dbReference type="Proteomes" id="UP001054821">
    <property type="component" value="Chromosome 7"/>
</dbReference>
<comment type="caution">
    <text evidence="2">The sequence shown here is derived from an EMBL/GenBank/DDBJ whole genome shotgun (WGS) entry which is preliminary data.</text>
</comment>
<evidence type="ECO:0008006" key="4">
    <source>
        <dbReference type="Google" id="ProtNLM"/>
    </source>
</evidence>
<sequence length="232" mass="25235">MASSSVPTISIPNISHLVSVKLFDTNYLVWESQVKPFLLGQNLWRFVDGSHPCLSPTLPPSDKCESSTPSLANPDYLKFRLFSITKGSKSISEYLAQANSLADELTAIQEPVSNSDLVTYVLRGLGIDYQMIVTAILNFPPLPSFSDLRTRLLAFEGQQALVAQMAPVASPAAFVAARFPRGPLHPRPRDQSSRPFGGPSSARLFSSPGQPSHRALRPSFFSQGLLGPPPSR</sequence>
<proteinExistence type="predicted"/>
<dbReference type="PANTHER" id="PTHR47481:SF22">
    <property type="entry name" value="RETROTRANSPOSON GAG DOMAIN-CONTAINING PROTEIN"/>
    <property type="match status" value="1"/>
</dbReference>
<dbReference type="Pfam" id="PF14223">
    <property type="entry name" value="Retrotran_gag_2"/>
    <property type="match status" value="1"/>
</dbReference>
<evidence type="ECO:0000256" key="1">
    <source>
        <dbReference type="SAM" id="MobiDB-lite"/>
    </source>
</evidence>